<feature type="domain" description="Spo11/DNA topoisomerase VI subunit A N-terminal" evidence="11">
    <location>
        <begin position="365"/>
        <end position="421"/>
    </location>
</feature>
<keyword evidence="8" id="KW-0238">DNA-binding</keyword>
<dbReference type="GO" id="GO:0003677">
    <property type="term" value="F:DNA binding"/>
    <property type="evidence" value="ECO:0007669"/>
    <property type="project" value="UniProtKB-KW"/>
</dbReference>
<evidence type="ECO:0000256" key="9">
    <source>
        <dbReference type="ARBA" id="ARBA00023235"/>
    </source>
</evidence>
<dbReference type="Pfam" id="PF21180">
    <property type="entry name" value="TOP6A-Spo11_Toprim"/>
    <property type="match status" value="1"/>
</dbReference>
<dbReference type="GO" id="GO:0003918">
    <property type="term" value="F:DNA topoisomerase type II (double strand cut, ATP-hydrolyzing) activity"/>
    <property type="evidence" value="ECO:0007669"/>
    <property type="project" value="UniProtKB-EC"/>
</dbReference>
<dbReference type="InterPro" id="IPR002815">
    <property type="entry name" value="Spo11/TopoVI_A"/>
</dbReference>
<feature type="region of interest" description="Disordered" evidence="10">
    <location>
        <begin position="163"/>
        <end position="238"/>
    </location>
</feature>
<comment type="catalytic activity">
    <reaction evidence="1">
        <text>ATP-dependent breakage, passage and rejoining of double-stranded DNA.</text>
        <dbReference type="EC" id="5.6.2.2"/>
    </reaction>
</comment>
<evidence type="ECO:0000256" key="7">
    <source>
        <dbReference type="ARBA" id="ARBA00023029"/>
    </source>
</evidence>
<evidence type="ECO:0000259" key="11">
    <source>
        <dbReference type="Pfam" id="PF04406"/>
    </source>
</evidence>
<evidence type="ECO:0000256" key="3">
    <source>
        <dbReference type="ARBA" id="ARBA00006559"/>
    </source>
</evidence>
<dbReference type="GO" id="GO:0007131">
    <property type="term" value="P:reciprocal meiotic recombination"/>
    <property type="evidence" value="ECO:0007669"/>
    <property type="project" value="TreeGrafter"/>
</dbReference>
<dbReference type="GO" id="GO:0042138">
    <property type="term" value="P:meiotic DNA double-strand break formation"/>
    <property type="evidence" value="ECO:0007669"/>
    <property type="project" value="TreeGrafter"/>
</dbReference>
<protein>
    <recommendedName>
        <fullName evidence="4">DNA topoisomerase (ATP-hydrolyzing)</fullName>
        <ecNumber evidence="4">5.6.2.2</ecNumber>
    </recommendedName>
</protein>
<dbReference type="GO" id="GO:0005524">
    <property type="term" value="F:ATP binding"/>
    <property type="evidence" value="ECO:0007669"/>
    <property type="project" value="InterPro"/>
</dbReference>
<evidence type="ECO:0000256" key="4">
    <source>
        <dbReference type="ARBA" id="ARBA00012895"/>
    </source>
</evidence>
<gene>
    <name evidence="13" type="ORF">FIBSPDRAFT_1055514</name>
</gene>
<dbReference type="PANTHER" id="PTHR10848:SF0">
    <property type="entry name" value="MEIOTIC RECOMBINATION PROTEIN SPO11"/>
    <property type="match status" value="1"/>
</dbReference>
<dbReference type="SUPFAM" id="SSF56726">
    <property type="entry name" value="DNA topoisomerase IV, alpha subunit"/>
    <property type="match status" value="1"/>
</dbReference>
<dbReference type="Pfam" id="PF04406">
    <property type="entry name" value="TP6A_N"/>
    <property type="match status" value="1"/>
</dbReference>
<dbReference type="EMBL" id="KV418202">
    <property type="protein sequence ID" value="KZP02997.1"/>
    <property type="molecule type" value="Genomic_DNA"/>
</dbReference>
<evidence type="ECO:0000256" key="2">
    <source>
        <dbReference type="ARBA" id="ARBA00001946"/>
    </source>
</evidence>
<dbReference type="EC" id="5.6.2.2" evidence="4"/>
<dbReference type="InterPro" id="IPR013049">
    <property type="entry name" value="Spo11/TopoVI_A_N"/>
</dbReference>
<dbReference type="GO" id="GO:0000228">
    <property type="term" value="C:nuclear chromosome"/>
    <property type="evidence" value="ECO:0007669"/>
    <property type="project" value="TreeGrafter"/>
</dbReference>
<dbReference type="GO" id="GO:0046872">
    <property type="term" value="F:metal ion binding"/>
    <property type="evidence" value="ECO:0007669"/>
    <property type="project" value="UniProtKB-KW"/>
</dbReference>
<evidence type="ECO:0000256" key="8">
    <source>
        <dbReference type="ARBA" id="ARBA00023125"/>
    </source>
</evidence>
<reference evidence="13 14" key="1">
    <citation type="journal article" date="2016" name="Mol. Biol. Evol.">
        <title>Comparative Genomics of Early-Diverging Mushroom-Forming Fungi Provides Insights into the Origins of Lignocellulose Decay Capabilities.</title>
        <authorList>
            <person name="Nagy L.G."/>
            <person name="Riley R."/>
            <person name="Tritt A."/>
            <person name="Adam C."/>
            <person name="Daum C."/>
            <person name="Floudas D."/>
            <person name="Sun H."/>
            <person name="Yadav J.S."/>
            <person name="Pangilinan J."/>
            <person name="Larsson K.H."/>
            <person name="Matsuura K."/>
            <person name="Barry K."/>
            <person name="Labutti K."/>
            <person name="Kuo R."/>
            <person name="Ohm R.A."/>
            <person name="Bhattacharya S.S."/>
            <person name="Shirouzu T."/>
            <person name="Yoshinaga Y."/>
            <person name="Martin F.M."/>
            <person name="Grigoriev I.V."/>
            <person name="Hibbett D.S."/>
        </authorList>
    </citation>
    <scope>NUCLEOTIDE SEQUENCE [LARGE SCALE GENOMIC DNA]</scope>
    <source>
        <strain evidence="13 14">CBS 109695</strain>
    </source>
</reference>
<proteinExistence type="inferred from homology"/>
<dbReference type="OrthoDB" id="5377392at2759"/>
<dbReference type="STRING" id="436010.A0A167TJB1"/>
<keyword evidence="9" id="KW-0413">Isomerase</keyword>
<dbReference type="Proteomes" id="UP000076532">
    <property type="component" value="Unassembled WGS sequence"/>
</dbReference>
<dbReference type="PRINTS" id="PR01550">
    <property type="entry name" value="TOP6AFAMILY"/>
</dbReference>
<keyword evidence="5" id="KW-0479">Metal-binding</keyword>
<feature type="domain" description="Topoisomerase 6 subunit A/Spo11 TOPRIM" evidence="12">
    <location>
        <begin position="470"/>
        <end position="642"/>
    </location>
</feature>
<dbReference type="PANTHER" id="PTHR10848">
    <property type="entry name" value="MEIOTIC RECOMBINATION PROTEIN SPO11"/>
    <property type="match status" value="1"/>
</dbReference>
<dbReference type="AlphaFoldDB" id="A0A167TJB1"/>
<comment type="similarity">
    <text evidence="3">Belongs to the TOP6A family.</text>
</comment>
<organism evidence="13 14">
    <name type="scientific">Athelia psychrophila</name>
    <dbReference type="NCBI Taxonomy" id="1759441"/>
    <lineage>
        <taxon>Eukaryota</taxon>
        <taxon>Fungi</taxon>
        <taxon>Dikarya</taxon>
        <taxon>Basidiomycota</taxon>
        <taxon>Agaricomycotina</taxon>
        <taxon>Agaricomycetes</taxon>
        <taxon>Agaricomycetidae</taxon>
        <taxon>Atheliales</taxon>
        <taxon>Atheliaceae</taxon>
        <taxon>Athelia</taxon>
    </lineage>
</organism>
<keyword evidence="14" id="KW-1185">Reference proteome</keyword>
<comment type="cofactor">
    <cofactor evidence="2">
        <name>Mg(2+)</name>
        <dbReference type="ChEBI" id="CHEBI:18420"/>
    </cofactor>
</comment>
<evidence type="ECO:0000256" key="1">
    <source>
        <dbReference type="ARBA" id="ARBA00000185"/>
    </source>
</evidence>
<keyword evidence="7" id="KW-0799">Topoisomerase</keyword>
<keyword evidence="6" id="KW-0460">Magnesium</keyword>
<evidence type="ECO:0000256" key="6">
    <source>
        <dbReference type="ARBA" id="ARBA00022842"/>
    </source>
</evidence>
<evidence type="ECO:0000259" key="12">
    <source>
        <dbReference type="Pfam" id="PF21180"/>
    </source>
</evidence>
<evidence type="ECO:0000256" key="5">
    <source>
        <dbReference type="ARBA" id="ARBA00022723"/>
    </source>
</evidence>
<name>A0A167TJB1_9AGAM</name>
<feature type="compositionally biased region" description="Acidic residues" evidence="10">
    <location>
        <begin position="226"/>
        <end position="237"/>
    </location>
</feature>
<dbReference type="InterPro" id="IPR036078">
    <property type="entry name" value="Spo11/TopoVI_A_sf"/>
</dbReference>
<evidence type="ECO:0000313" key="13">
    <source>
        <dbReference type="EMBL" id="KZP02997.1"/>
    </source>
</evidence>
<sequence length="661" mass="74479">MPVPANPPRILTCIACTEKEGCPVLMKGHVCPVKPRMQTILTCIACTEKDGCPVLMKGHVCPVNPRIPTCVACTEKEGRPVPSRGHVCQLAHTHTHTAMLVPANPPRILTCIACTEKEGCPVLMKGHVCPVNPPRILTCRTCTKMEVRDVPLKGHVCPFNSESFDREIPVEDSSDEDSLEEEGEEGEEGEDDCEEGPLEGPPEEGEEAPPEEEEEGQEDRSLYQDLDSDGELIEEDDTVRIKREQVDVRFKTEYQEHSLACKKEVEDAEVNFEERELNIQLEVEPRFEERELDVQLGEELRYTHWELSPVELVVHHATIRRLQALISFCRQMLFLREEPLPGAPFQDVYRALAGIHFNFNFTNNLVMLLETLIHRLKVGLWVSLRYLFYLLRKYFSSQVAVCRLVDRICVWLDINRHNLVIARLRSLVFGAGLRFIMKNGSVIETQDGQEQLIPQQKTIHHLELSSDVDFVLITESHAAACTAEGVNKHQLLRNHKGLVITGCGYADINLRHLVLRLMDQYPKLIIFGLFDGDPFGMEILSTLVNGSLSLRHENLAIPVENRHRVHWIGIRCADYNSLAASATHIDGIPYGRELRDEDKTKIATMLRRREGDGAGNLLPGYKAELKEMLDSKRAADIESVGVVSEYAAPKIAAILNAIPNV</sequence>
<evidence type="ECO:0000256" key="10">
    <source>
        <dbReference type="SAM" id="MobiDB-lite"/>
    </source>
</evidence>
<dbReference type="Gene3D" id="3.40.1360.10">
    <property type="match status" value="1"/>
</dbReference>
<feature type="compositionally biased region" description="Acidic residues" evidence="10">
    <location>
        <begin position="170"/>
        <end position="217"/>
    </location>
</feature>
<evidence type="ECO:0000313" key="14">
    <source>
        <dbReference type="Proteomes" id="UP000076532"/>
    </source>
</evidence>
<dbReference type="InterPro" id="IPR034136">
    <property type="entry name" value="TOPRIM_Topo6A/Spo11"/>
</dbReference>
<accession>A0A167TJB1</accession>
<dbReference type="GO" id="GO:0000706">
    <property type="term" value="P:meiotic DNA double-strand break processing"/>
    <property type="evidence" value="ECO:0007669"/>
    <property type="project" value="TreeGrafter"/>
</dbReference>